<gene>
    <name evidence="1" type="ORF">J9309_00830</name>
</gene>
<reference evidence="2" key="2">
    <citation type="submission" date="2021-04" db="EMBL/GenBank/DDBJ databases">
        <title>Taxonomy of Flavobacteriaceae bacterium ZY171143.</title>
        <authorList>
            <person name="Li F."/>
        </authorList>
    </citation>
    <scope>NUCLEOTIDE SEQUENCE [LARGE SCALE GENOMIC DNA]</scope>
    <source>
        <strain evidence="2">ZY171143</strain>
    </source>
</reference>
<sequence length="170" mass="19172">MRHIIFLLLPVLVFSGIGKGKTYFTTNLCWHTGKTAMEENPTCMQGNANYYHWAFGFVGLGFKGSYVTGNALTDNTFEVRLTNTAKQPIVWKFDTKDLQLNIEDVHVTAVYEAGMQNSTTTSIDLTFAPYSTKTIVYQLSGDLNTDQNAIKGIWKKFFFTYHDSQAIIAQ</sequence>
<proteinExistence type="predicted"/>
<name>A0ABX7XDC5_9FLAO</name>
<protein>
    <submittedName>
        <fullName evidence="1">Uncharacterized protein</fullName>
    </submittedName>
</protein>
<accession>A0ABX7XDC5</accession>
<dbReference type="Proteomes" id="UP000672011">
    <property type="component" value="Chromosome"/>
</dbReference>
<reference evidence="1 2" key="1">
    <citation type="journal article" date="2021" name="Int. J. Syst. Evol. Microbiol.">
        <title>Faecalibacter bovis sp. nov., isolated from cow faeces.</title>
        <authorList>
            <person name="Li F."/>
            <person name="Zhao W."/>
            <person name="Hong Q."/>
            <person name="Shao Q."/>
            <person name="Song J."/>
            <person name="Yang S."/>
        </authorList>
    </citation>
    <scope>NUCLEOTIDE SEQUENCE [LARGE SCALE GENOMIC DNA]</scope>
    <source>
        <strain evidence="1 2">ZY171143</strain>
    </source>
</reference>
<keyword evidence="2" id="KW-1185">Reference proteome</keyword>
<dbReference type="RefSeq" id="WP_230476570.1">
    <property type="nucleotide sequence ID" value="NZ_CP072842.1"/>
</dbReference>
<evidence type="ECO:0000313" key="2">
    <source>
        <dbReference type="Proteomes" id="UP000672011"/>
    </source>
</evidence>
<evidence type="ECO:0000313" key="1">
    <source>
        <dbReference type="EMBL" id="QTV05926.1"/>
    </source>
</evidence>
<dbReference type="EMBL" id="CP072842">
    <property type="protein sequence ID" value="QTV05926.1"/>
    <property type="molecule type" value="Genomic_DNA"/>
</dbReference>
<organism evidence="1 2">
    <name type="scientific">Faecalibacter bovis</name>
    <dbReference type="NCBI Taxonomy" id="2898187"/>
    <lineage>
        <taxon>Bacteria</taxon>
        <taxon>Pseudomonadati</taxon>
        <taxon>Bacteroidota</taxon>
        <taxon>Flavobacteriia</taxon>
        <taxon>Flavobacteriales</taxon>
        <taxon>Weeksellaceae</taxon>
        <taxon>Faecalibacter</taxon>
    </lineage>
</organism>